<evidence type="ECO:0000313" key="5">
    <source>
        <dbReference type="EMBL" id="MDA0641479.1"/>
    </source>
</evidence>
<keyword evidence="2 5" id="KW-0238">DNA-binding</keyword>
<dbReference type="PROSITE" id="PS50932">
    <property type="entry name" value="HTH_LACI_2"/>
    <property type="match status" value="1"/>
</dbReference>
<gene>
    <name evidence="5" type="ORF">OUY24_12700</name>
</gene>
<organism evidence="5 6">
    <name type="scientific">Nonomuraea ferruginea</name>
    <dbReference type="NCBI Taxonomy" id="46174"/>
    <lineage>
        <taxon>Bacteria</taxon>
        <taxon>Bacillati</taxon>
        <taxon>Actinomycetota</taxon>
        <taxon>Actinomycetes</taxon>
        <taxon>Streptosporangiales</taxon>
        <taxon>Streptosporangiaceae</taxon>
        <taxon>Nonomuraea</taxon>
    </lineage>
</organism>
<accession>A0ABT4SWQ1</accession>
<evidence type="ECO:0000256" key="3">
    <source>
        <dbReference type="ARBA" id="ARBA00023163"/>
    </source>
</evidence>
<dbReference type="Gene3D" id="3.40.50.2300">
    <property type="match status" value="2"/>
</dbReference>
<name>A0ABT4SWQ1_9ACTN</name>
<dbReference type="Pfam" id="PF00356">
    <property type="entry name" value="LacI"/>
    <property type="match status" value="1"/>
</dbReference>
<dbReference type="SUPFAM" id="SSF53822">
    <property type="entry name" value="Periplasmic binding protein-like I"/>
    <property type="match status" value="1"/>
</dbReference>
<evidence type="ECO:0000313" key="6">
    <source>
        <dbReference type="Proteomes" id="UP001212498"/>
    </source>
</evidence>
<dbReference type="CDD" id="cd01392">
    <property type="entry name" value="HTH_LacI"/>
    <property type="match status" value="1"/>
</dbReference>
<comment type="caution">
    <text evidence="5">The sequence shown here is derived from an EMBL/GenBank/DDBJ whole genome shotgun (WGS) entry which is preliminary data.</text>
</comment>
<feature type="domain" description="HTH lacI-type" evidence="4">
    <location>
        <begin position="8"/>
        <end position="62"/>
    </location>
</feature>
<dbReference type="GO" id="GO:0003677">
    <property type="term" value="F:DNA binding"/>
    <property type="evidence" value="ECO:0007669"/>
    <property type="project" value="UniProtKB-KW"/>
</dbReference>
<dbReference type="CDD" id="cd06267">
    <property type="entry name" value="PBP1_LacI_sugar_binding-like"/>
    <property type="match status" value="1"/>
</dbReference>
<evidence type="ECO:0000256" key="1">
    <source>
        <dbReference type="ARBA" id="ARBA00023015"/>
    </source>
</evidence>
<proteinExistence type="predicted"/>
<dbReference type="RefSeq" id="WP_148032897.1">
    <property type="nucleotide sequence ID" value="NZ_BAABFD010000008.1"/>
</dbReference>
<evidence type="ECO:0000256" key="2">
    <source>
        <dbReference type="ARBA" id="ARBA00023125"/>
    </source>
</evidence>
<dbReference type="InterPro" id="IPR046335">
    <property type="entry name" value="LacI/GalR-like_sensor"/>
</dbReference>
<dbReference type="PROSITE" id="PS00356">
    <property type="entry name" value="HTH_LACI_1"/>
    <property type="match status" value="1"/>
</dbReference>
<dbReference type="Pfam" id="PF13377">
    <property type="entry name" value="Peripla_BP_3"/>
    <property type="match status" value="1"/>
</dbReference>
<keyword evidence="3" id="KW-0804">Transcription</keyword>
<evidence type="ECO:0000259" key="4">
    <source>
        <dbReference type="PROSITE" id="PS50932"/>
    </source>
</evidence>
<dbReference type="SUPFAM" id="SSF47413">
    <property type="entry name" value="lambda repressor-like DNA-binding domains"/>
    <property type="match status" value="1"/>
</dbReference>
<dbReference type="Proteomes" id="UP001212498">
    <property type="component" value="Unassembled WGS sequence"/>
</dbReference>
<keyword evidence="1" id="KW-0805">Transcription regulation</keyword>
<dbReference type="EMBL" id="JAPNUD010000025">
    <property type="protein sequence ID" value="MDA0641479.1"/>
    <property type="molecule type" value="Genomic_DNA"/>
</dbReference>
<dbReference type="InterPro" id="IPR010982">
    <property type="entry name" value="Lambda_DNA-bd_dom_sf"/>
</dbReference>
<dbReference type="InterPro" id="IPR028082">
    <property type="entry name" value="Peripla_BP_I"/>
</dbReference>
<dbReference type="InterPro" id="IPR000843">
    <property type="entry name" value="HTH_LacI"/>
</dbReference>
<dbReference type="PANTHER" id="PTHR30146:SF138">
    <property type="entry name" value="TRANSCRIPTIONAL REGULATORY PROTEIN"/>
    <property type="match status" value="1"/>
</dbReference>
<reference evidence="5 6" key="1">
    <citation type="submission" date="2022-11" db="EMBL/GenBank/DDBJ databases">
        <title>Nonomuraea corallina sp. nov., a new species of the genus Nonomuraea isolated from sea side sediment in Thai sea.</title>
        <authorList>
            <person name="Ngamcharungchit C."/>
            <person name="Matsumoto A."/>
            <person name="Suriyachadkun C."/>
            <person name="Panbangred W."/>
            <person name="Inahashi Y."/>
            <person name="Intra B."/>
        </authorList>
    </citation>
    <scope>NUCLEOTIDE SEQUENCE [LARGE SCALE GENOMIC DNA]</scope>
    <source>
        <strain evidence="5 6">DSM 43553</strain>
    </source>
</reference>
<dbReference type="SMART" id="SM00354">
    <property type="entry name" value="HTH_LACI"/>
    <property type="match status" value="1"/>
</dbReference>
<dbReference type="Gene3D" id="1.10.260.40">
    <property type="entry name" value="lambda repressor-like DNA-binding domains"/>
    <property type="match status" value="1"/>
</dbReference>
<dbReference type="PANTHER" id="PTHR30146">
    <property type="entry name" value="LACI-RELATED TRANSCRIPTIONAL REPRESSOR"/>
    <property type="match status" value="1"/>
</dbReference>
<protein>
    <submittedName>
        <fullName evidence="5">LacI family DNA-binding transcriptional regulator</fullName>
    </submittedName>
</protein>
<keyword evidence="6" id="KW-1185">Reference proteome</keyword>
<sequence>MASSAQPPTIHDVARLAKVSTSTASRVLGNYGRFSEATRKRVLDAIETLGYRPNSVARSMVTRRTDTLGVVCADISSPFFSGVVRGITDEARKSGYSILLTNTDEDVRSEREAVNLLIDKQVDGLIVATADVGDVEHLRAVRSHGKHVVLFDRPSSAVGADAVTVDDVAAMREAVTYLLSHGHRRIGILTELRIEREADWATLLRPGLDRLRGEINASAARLLGYLRAHRDAGVEVDPSLVGRTGGYDVEGAAEATRRLLASPARPTALVTTDNMMTLGAYQAVRELDIEMPRDLSFVGFDNLDWTTLVRPALTVIEQPVHEIGARAARKLIDRLNGDEGPPELIELPTSFLVRESVAAV</sequence>